<evidence type="ECO:0000256" key="1">
    <source>
        <dbReference type="ARBA" id="ARBA00022614"/>
    </source>
</evidence>
<evidence type="ECO:0000313" key="3">
    <source>
        <dbReference type="Ensembl" id="ENSCSEP00000019040.1"/>
    </source>
</evidence>
<dbReference type="STRING" id="244447.ENSCSEP00000019040"/>
<evidence type="ECO:0008006" key="5">
    <source>
        <dbReference type="Google" id="ProtNLM"/>
    </source>
</evidence>
<keyword evidence="4" id="KW-1185">Reference proteome</keyword>
<dbReference type="Ensembl" id="ENSCSET00000019274.1">
    <property type="protein sequence ID" value="ENSCSEP00000019040.1"/>
    <property type="gene ID" value="ENSCSEG00000012182.1"/>
</dbReference>
<reference evidence="3 4" key="1">
    <citation type="journal article" date="2014" name="Nat. Genet.">
        <title>Whole-genome sequence of a flatfish provides insights into ZW sex chromosome evolution and adaptation to a benthic lifestyle.</title>
        <authorList>
            <person name="Chen S."/>
            <person name="Zhang G."/>
            <person name="Shao C."/>
            <person name="Huang Q."/>
            <person name="Liu G."/>
            <person name="Zhang P."/>
            <person name="Song W."/>
            <person name="An N."/>
            <person name="Chalopin D."/>
            <person name="Volff J.N."/>
            <person name="Hong Y."/>
            <person name="Li Q."/>
            <person name="Sha Z."/>
            <person name="Zhou H."/>
            <person name="Xie M."/>
            <person name="Yu Q."/>
            <person name="Liu Y."/>
            <person name="Xiang H."/>
            <person name="Wang N."/>
            <person name="Wu K."/>
            <person name="Yang C."/>
            <person name="Zhou Q."/>
            <person name="Liao X."/>
            <person name="Yang L."/>
            <person name="Hu Q."/>
            <person name="Zhang J."/>
            <person name="Meng L."/>
            <person name="Jin L."/>
            <person name="Tian Y."/>
            <person name="Lian J."/>
            <person name="Yang J."/>
            <person name="Miao G."/>
            <person name="Liu S."/>
            <person name="Liang Z."/>
            <person name="Yan F."/>
            <person name="Li Y."/>
            <person name="Sun B."/>
            <person name="Zhang H."/>
            <person name="Zhang J."/>
            <person name="Zhu Y."/>
            <person name="Du M."/>
            <person name="Zhao Y."/>
            <person name="Schartl M."/>
            <person name="Tang Q."/>
            <person name="Wang J."/>
        </authorList>
    </citation>
    <scope>NUCLEOTIDE SEQUENCE</scope>
</reference>
<name>A0A3P8W397_CYNSE</name>
<dbReference type="AlphaFoldDB" id="A0A3P8W397"/>
<keyword evidence="2" id="KW-0677">Repeat</keyword>
<reference evidence="3" key="2">
    <citation type="submission" date="2025-08" db="UniProtKB">
        <authorList>
            <consortium name="Ensembl"/>
        </authorList>
    </citation>
    <scope>IDENTIFICATION</scope>
</reference>
<proteinExistence type="predicted"/>
<dbReference type="PROSITE" id="PS51450">
    <property type="entry name" value="LRR"/>
    <property type="match status" value="2"/>
</dbReference>
<evidence type="ECO:0000256" key="2">
    <source>
        <dbReference type="ARBA" id="ARBA00022737"/>
    </source>
</evidence>
<dbReference type="PANTHER" id="PTHR18849">
    <property type="entry name" value="LEUCINE RICH REPEAT PROTEIN"/>
    <property type="match status" value="1"/>
</dbReference>
<dbReference type="Proteomes" id="UP000265120">
    <property type="component" value="Chromosome 20"/>
</dbReference>
<dbReference type="SUPFAM" id="SSF52058">
    <property type="entry name" value="L domain-like"/>
    <property type="match status" value="1"/>
</dbReference>
<dbReference type="GeneTree" id="ENSGT00940000158506"/>
<dbReference type="InterPro" id="IPR001611">
    <property type="entry name" value="Leu-rich_rpt"/>
</dbReference>
<organism evidence="3 4">
    <name type="scientific">Cynoglossus semilaevis</name>
    <name type="common">Tongue sole</name>
    <dbReference type="NCBI Taxonomy" id="244447"/>
    <lineage>
        <taxon>Eukaryota</taxon>
        <taxon>Metazoa</taxon>
        <taxon>Chordata</taxon>
        <taxon>Craniata</taxon>
        <taxon>Vertebrata</taxon>
        <taxon>Euteleostomi</taxon>
        <taxon>Actinopterygii</taxon>
        <taxon>Neopterygii</taxon>
        <taxon>Teleostei</taxon>
        <taxon>Neoteleostei</taxon>
        <taxon>Acanthomorphata</taxon>
        <taxon>Carangaria</taxon>
        <taxon>Pleuronectiformes</taxon>
        <taxon>Pleuronectoidei</taxon>
        <taxon>Cynoglossidae</taxon>
        <taxon>Cynoglossinae</taxon>
        <taxon>Cynoglossus</taxon>
    </lineage>
</organism>
<reference evidence="3" key="3">
    <citation type="submission" date="2025-09" db="UniProtKB">
        <authorList>
            <consortium name="Ensembl"/>
        </authorList>
    </citation>
    <scope>IDENTIFICATION</scope>
</reference>
<dbReference type="PANTHER" id="PTHR18849:SF0">
    <property type="entry name" value="CILIA- AND FLAGELLA-ASSOCIATED PROTEIN 410-RELATED"/>
    <property type="match status" value="1"/>
</dbReference>
<dbReference type="InterPro" id="IPR032675">
    <property type="entry name" value="LRR_dom_sf"/>
</dbReference>
<evidence type="ECO:0000313" key="4">
    <source>
        <dbReference type="Proteomes" id="UP000265120"/>
    </source>
</evidence>
<dbReference type="GO" id="GO:0036158">
    <property type="term" value="P:outer dynein arm assembly"/>
    <property type="evidence" value="ECO:0007669"/>
    <property type="project" value="TreeGrafter"/>
</dbReference>
<protein>
    <recommendedName>
        <fullName evidence="5">U2A'/phosphoprotein 32 family A C-terminal domain-containing protein</fullName>
    </recommendedName>
</protein>
<dbReference type="Gene3D" id="3.80.10.10">
    <property type="entry name" value="Ribonuclease Inhibitor"/>
    <property type="match status" value="1"/>
</dbReference>
<accession>A0A3P8W397</accession>
<sequence length="162" mass="18673">QKNNLIPRIENVSRLKKLQYINLALNNIEVIENLEACESLQKLDLTINFIGCLSSVQSLRDNIHFRELFLVGNPCAEFKGYRQYVVASLPQILSSQEQEKEYLKKRAVEKEEAETRTARVEPELRSLKIPESTPAVSCSEIDGPLHLLQRHAEINTDRSYRH</sequence>
<dbReference type="InParanoid" id="A0A3P8W397"/>
<keyword evidence="1" id="KW-0433">Leucine-rich repeat</keyword>
<dbReference type="GO" id="GO:0005737">
    <property type="term" value="C:cytoplasm"/>
    <property type="evidence" value="ECO:0007669"/>
    <property type="project" value="TreeGrafter"/>
</dbReference>